<dbReference type="InterPro" id="IPR036629">
    <property type="entry name" value="YjbJ_sf"/>
</dbReference>
<accession>A0A271J3V3</accession>
<evidence type="ECO:0000313" key="2">
    <source>
        <dbReference type="Proteomes" id="UP000216339"/>
    </source>
</evidence>
<keyword evidence="2" id="KW-1185">Reference proteome</keyword>
<dbReference type="AlphaFoldDB" id="A0A271J3V3"/>
<gene>
    <name evidence="1" type="ORF">BSZ37_17615</name>
</gene>
<protein>
    <recommendedName>
        <fullName evidence="3">General stress protein CsbD</fullName>
    </recommendedName>
</protein>
<proteinExistence type="predicted"/>
<reference evidence="1 2" key="1">
    <citation type="submission" date="2016-11" db="EMBL/GenBank/DDBJ databases">
        <title>Study of marine rhodopsin-containing bacteria.</title>
        <authorList>
            <person name="Yoshizawa S."/>
            <person name="Kumagai Y."/>
            <person name="Kogure K."/>
        </authorList>
    </citation>
    <scope>NUCLEOTIDE SEQUENCE [LARGE SCALE GENOMIC DNA]</scope>
    <source>
        <strain evidence="1 2">SAORIC-28</strain>
    </source>
</reference>
<evidence type="ECO:0008006" key="3">
    <source>
        <dbReference type="Google" id="ProtNLM"/>
    </source>
</evidence>
<dbReference type="Gene3D" id="1.10.1470.10">
    <property type="entry name" value="YjbJ"/>
    <property type="match status" value="1"/>
</dbReference>
<name>A0A271J3V3_9BACT</name>
<comment type="caution">
    <text evidence="1">The sequence shown here is derived from an EMBL/GenBank/DDBJ whole genome shotgun (WGS) entry which is preliminary data.</text>
</comment>
<dbReference type="OrthoDB" id="1494782at2"/>
<dbReference type="EMBL" id="MQWD01000001">
    <property type="protein sequence ID" value="PAP78123.1"/>
    <property type="molecule type" value="Genomic_DNA"/>
</dbReference>
<dbReference type="SUPFAM" id="SSF69047">
    <property type="entry name" value="Hypothetical protein YjbJ"/>
    <property type="match status" value="1"/>
</dbReference>
<evidence type="ECO:0000313" key="1">
    <source>
        <dbReference type="EMBL" id="PAP78123.1"/>
    </source>
</evidence>
<dbReference type="Proteomes" id="UP000216339">
    <property type="component" value="Unassembled WGS sequence"/>
</dbReference>
<organism evidence="1 2">
    <name type="scientific">Rubrivirga marina</name>
    <dbReference type="NCBI Taxonomy" id="1196024"/>
    <lineage>
        <taxon>Bacteria</taxon>
        <taxon>Pseudomonadati</taxon>
        <taxon>Rhodothermota</taxon>
        <taxon>Rhodothermia</taxon>
        <taxon>Rhodothermales</taxon>
        <taxon>Rubricoccaceae</taxon>
        <taxon>Rubrivirga</taxon>
    </lineage>
</organism>
<sequence>MGKQRMTDNWERMKAQILSTWGDLDESEMKKARGNLGQMVNLIHSQTGEDRQVIMRKMSAFL</sequence>